<evidence type="ECO:0000259" key="4">
    <source>
        <dbReference type="PROSITE" id="PS50110"/>
    </source>
</evidence>
<sequence>MPGTAPFGWESVALAPVARRWGKMKKSCRSKGMKAVMPRCHDSRGRAAYTPKHRRIATGMMMPATRKEYLWPRLVWPLLWPLLLAQLLLVLLCLAVGLFLWQATPDPTSWAASGWLLLTLLAGTTLTTTAFLLQLRHRLRDCEAHVDNGLRRLERLLFEADQALPRWREPPMATVSATDSALDRLNRLQSRVGQLQARLRRVPDLAGLLMSTSRPALLLYQGDIVGTNLVMEQLLGKGGGSLNGKPPAAWLRAQRPPDGKPGEMQVLDAEGNWRQLLVECLETGEYELLLFEDPHERLPQLGGLVAARERAREESRLKSRYLTLLQRELEPLLADLTRELENAATHIDSRHLVELRERMADVMLLVSSLAGNGENLEMPNELLLVSREVPLRVLVVDDGPVNRMLASQVLEAQGFSVDSVASGQESLERRHQKTYDLVLMDIFMPGMDGVEAARRWRELETRDPEGTRSILVALTANATESDRRRFRDAGMDDYLAKPYGPRALIDLLRHWRPDAFEETAAS</sequence>
<gene>
    <name evidence="5" type="ORF">C1H69_19215</name>
</gene>
<evidence type="ECO:0000256" key="2">
    <source>
        <dbReference type="PROSITE-ProRule" id="PRU00169"/>
    </source>
</evidence>
<dbReference type="OrthoDB" id="9800897at2"/>
<feature type="transmembrane region" description="Helical" evidence="3">
    <location>
        <begin position="113"/>
        <end position="133"/>
    </location>
</feature>
<dbReference type="AlphaFoldDB" id="A0A2N7TXU7"/>
<proteinExistence type="predicted"/>
<evidence type="ECO:0000256" key="1">
    <source>
        <dbReference type="ARBA" id="ARBA00022553"/>
    </source>
</evidence>
<keyword evidence="3" id="KW-1133">Transmembrane helix</keyword>
<keyword evidence="1 2" id="KW-0597">Phosphoprotein</keyword>
<dbReference type="InterPro" id="IPR011006">
    <property type="entry name" value="CheY-like_superfamily"/>
</dbReference>
<comment type="caution">
    <text evidence="5">The sequence shown here is derived from an EMBL/GenBank/DDBJ whole genome shotgun (WGS) entry which is preliminary data.</text>
</comment>
<dbReference type="PROSITE" id="PS50110">
    <property type="entry name" value="RESPONSE_REGULATORY"/>
    <property type="match status" value="1"/>
</dbReference>
<dbReference type="Pfam" id="PF00072">
    <property type="entry name" value="Response_reg"/>
    <property type="match status" value="1"/>
</dbReference>
<name>A0A2N7TXU7_9GAMM</name>
<dbReference type="EMBL" id="PNRF01000039">
    <property type="protein sequence ID" value="PMR73001.1"/>
    <property type="molecule type" value="Genomic_DNA"/>
</dbReference>
<reference evidence="5 6" key="1">
    <citation type="submission" date="2018-01" db="EMBL/GenBank/DDBJ databases">
        <title>Halomonas endophytica sp. nov., isolated from storage liquid in the stems of Populus euphratica.</title>
        <authorList>
            <person name="Chen C."/>
        </authorList>
    </citation>
    <scope>NUCLEOTIDE SEQUENCE [LARGE SCALE GENOMIC DNA]</scope>
    <source>
        <strain evidence="5 6">MC28</strain>
    </source>
</reference>
<feature type="modified residue" description="4-aspartylphosphate" evidence="2">
    <location>
        <position position="441"/>
    </location>
</feature>
<feature type="transmembrane region" description="Helical" evidence="3">
    <location>
        <begin position="74"/>
        <end position="101"/>
    </location>
</feature>
<dbReference type="SUPFAM" id="SSF52172">
    <property type="entry name" value="CheY-like"/>
    <property type="match status" value="1"/>
</dbReference>
<dbReference type="InterPro" id="IPR001789">
    <property type="entry name" value="Sig_transdc_resp-reg_receiver"/>
</dbReference>
<keyword evidence="3" id="KW-0812">Transmembrane</keyword>
<organism evidence="5 6">
    <name type="scientific">Billgrantia endophytica</name>
    <dbReference type="NCBI Taxonomy" id="2033802"/>
    <lineage>
        <taxon>Bacteria</taxon>
        <taxon>Pseudomonadati</taxon>
        <taxon>Pseudomonadota</taxon>
        <taxon>Gammaproteobacteria</taxon>
        <taxon>Oceanospirillales</taxon>
        <taxon>Halomonadaceae</taxon>
        <taxon>Billgrantia</taxon>
    </lineage>
</organism>
<evidence type="ECO:0000313" key="6">
    <source>
        <dbReference type="Proteomes" id="UP000235803"/>
    </source>
</evidence>
<protein>
    <recommendedName>
        <fullName evidence="4">Response regulatory domain-containing protein</fullName>
    </recommendedName>
</protein>
<dbReference type="Proteomes" id="UP000235803">
    <property type="component" value="Unassembled WGS sequence"/>
</dbReference>
<dbReference type="CDD" id="cd17546">
    <property type="entry name" value="REC_hyHK_CKI1_RcsC-like"/>
    <property type="match status" value="1"/>
</dbReference>
<feature type="domain" description="Response regulatory" evidence="4">
    <location>
        <begin position="392"/>
        <end position="512"/>
    </location>
</feature>
<keyword evidence="3" id="KW-0472">Membrane</keyword>
<keyword evidence="6" id="KW-1185">Reference proteome</keyword>
<dbReference type="PANTHER" id="PTHR45339:SF6">
    <property type="entry name" value="SENSORY HISTIDINE PROTEIN KINASE"/>
    <property type="match status" value="1"/>
</dbReference>
<accession>A0A2N7TXU7</accession>
<dbReference type="Gene3D" id="3.40.50.2300">
    <property type="match status" value="1"/>
</dbReference>
<dbReference type="SMART" id="SM00448">
    <property type="entry name" value="REC"/>
    <property type="match status" value="1"/>
</dbReference>
<dbReference type="GO" id="GO:0000160">
    <property type="term" value="P:phosphorelay signal transduction system"/>
    <property type="evidence" value="ECO:0007669"/>
    <property type="project" value="InterPro"/>
</dbReference>
<evidence type="ECO:0000256" key="3">
    <source>
        <dbReference type="SAM" id="Phobius"/>
    </source>
</evidence>
<dbReference type="PANTHER" id="PTHR45339">
    <property type="entry name" value="HYBRID SIGNAL TRANSDUCTION HISTIDINE KINASE J"/>
    <property type="match status" value="1"/>
</dbReference>
<evidence type="ECO:0000313" key="5">
    <source>
        <dbReference type="EMBL" id="PMR73001.1"/>
    </source>
</evidence>